<keyword evidence="7" id="KW-1185">Reference proteome</keyword>
<protein>
    <submittedName>
        <fullName evidence="6">Sulfatase</fullName>
    </submittedName>
</protein>
<dbReference type="InterPro" id="IPR050738">
    <property type="entry name" value="Sulfatase"/>
</dbReference>
<accession>A0ABT3SY75</accession>
<dbReference type="Proteomes" id="UP001143307">
    <property type="component" value="Unassembled WGS sequence"/>
</dbReference>
<dbReference type="SUPFAM" id="SSF53649">
    <property type="entry name" value="Alkaline phosphatase-like"/>
    <property type="match status" value="1"/>
</dbReference>
<keyword evidence="3" id="KW-0378">Hydrolase</keyword>
<reference evidence="6" key="1">
    <citation type="submission" date="2019-02" db="EMBL/GenBank/DDBJ databases">
        <authorList>
            <person name="Li S.-H."/>
        </authorList>
    </citation>
    <scope>NUCLEOTIDE SEQUENCE</scope>
    <source>
        <strain evidence="6">IMCC8485</strain>
    </source>
</reference>
<evidence type="ECO:0000259" key="5">
    <source>
        <dbReference type="Pfam" id="PF00884"/>
    </source>
</evidence>
<dbReference type="InterPro" id="IPR024607">
    <property type="entry name" value="Sulfatase_CS"/>
</dbReference>
<dbReference type="InterPro" id="IPR000917">
    <property type="entry name" value="Sulfatase_N"/>
</dbReference>
<comment type="similarity">
    <text evidence="1">Belongs to the sulfatase family.</text>
</comment>
<keyword evidence="2" id="KW-0479">Metal-binding</keyword>
<name>A0ABT3SY75_9GAMM</name>
<evidence type="ECO:0000313" key="7">
    <source>
        <dbReference type="Proteomes" id="UP001143307"/>
    </source>
</evidence>
<dbReference type="PROSITE" id="PS00523">
    <property type="entry name" value="SULFATASE_1"/>
    <property type="match status" value="1"/>
</dbReference>
<dbReference type="PANTHER" id="PTHR42693:SF53">
    <property type="entry name" value="ENDO-4-O-SULFATASE"/>
    <property type="match status" value="1"/>
</dbReference>
<dbReference type="CDD" id="cd16144">
    <property type="entry name" value="ARS_like"/>
    <property type="match status" value="1"/>
</dbReference>
<dbReference type="Gene3D" id="3.40.720.10">
    <property type="entry name" value="Alkaline Phosphatase, subunit A"/>
    <property type="match status" value="1"/>
</dbReference>
<evidence type="ECO:0000256" key="3">
    <source>
        <dbReference type="ARBA" id="ARBA00022801"/>
    </source>
</evidence>
<proteinExistence type="inferred from homology"/>
<dbReference type="Gene3D" id="3.30.1120.10">
    <property type="match status" value="1"/>
</dbReference>
<dbReference type="Pfam" id="PF00884">
    <property type="entry name" value="Sulfatase"/>
    <property type="match status" value="1"/>
</dbReference>
<feature type="domain" description="Sulfatase N-terminal" evidence="5">
    <location>
        <begin position="66"/>
        <end position="428"/>
    </location>
</feature>
<dbReference type="InterPro" id="IPR017850">
    <property type="entry name" value="Alkaline_phosphatase_core_sf"/>
</dbReference>
<evidence type="ECO:0000313" key="6">
    <source>
        <dbReference type="EMBL" id="MCX2974950.1"/>
    </source>
</evidence>
<gene>
    <name evidence="6" type="ORF">EYC87_15260</name>
</gene>
<keyword evidence="4" id="KW-0106">Calcium</keyword>
<evidence type="ECO:0000256" key="1">
    <source>
        <dbReference type="ARBA" id="ARBA00008779"/>
    </source>
</evidence>
<evidence type="ECO:0000256" key="2">
    <source>
        <dbReference type="ARBA" id="ARBA00022723"/>
    </source>
</evidence>
<evidence type="ECO:0000256" key="4">
    <source>
        <dbReference type="ARBA" id="ARBA00022837"/>
    </source>
</evidence>
<dbReference type="PANTHER" id="PTHR42693">
    <property type="entry name" value="ARYLSULFATASE FAMILY MEMBER"/>
    <property type="match status" value="1"/>
</dbReference>
<dbReference type="RefSeq" id="WP_279253618.1">
    <property type="nucleotide sequence ID" value="NZ_SHNP01000005.1"/>
</dbReference>
<dbReference type="PROSITE" id="PS00149">
    <property type="entry name" value="SULFATASE_2"/>
    <property type="match status" value="1"/>
</dbReference>
<sequence length="558" mass="60944">MKKFLASLLVVVLVGVGVAWSKRADIILALAKYKTSQKYADVAPTREIPWQQGPTEQTLASGEQPPNIILIVADDLGYNDISTFGGGVGGMQTPGIDRLAAEGAVFTQSYSGASTCAPSRAMMMTGRYPTRTGFEFTPTPAGMAKIVGVVAASMDSGLPVSVYDEALEESQPPYERKGLPASEVTIAETLKEKGYYTAHIGKWHLGRENGMAPHDQGFDDSLLMQSGLYLPEDDPNVVNAKVPFDPIDKFLWAGMGFSASYNSGDANKFKPASYLTDYWTDESIKVIKANKNRPFFLYLAHWGPHTPLQSTREDYDALSGIEPHRKRVYAGMIRAVDRSVSRILDTLEAEGIADNTVVVFTSDNGGAGYIGIRDVNSPFRGWKITMFEGGLRVPMFVKWPERIAAGSSVDTPVAHIDMMPTLAAAAGASKPQGVAIDGVSLLPLVTGEGAQSWDRDTLFWQNGHYQVVRHGDWKLQLNDRPTDGLQKWLYNLADDPTEQNNLAASYPDKLKELEALLAAHQAGSRGPLYESVTQMPVMVDKTLAEKFVEGDEYVYTPN</sequence>
<dbReference type="EMBL" id="SHNP01000005">
    <property type="protein sequence ID" value="MCX2974950.1"/>
    <property type="molecule type" value="Genomic_DNA"/>
</dbReference>
<organism evidence="6 7">
    <name type="scientific">Candidatus Seongchinamella marina</name>
    <dbReference type="NCBI Taxonomy" id="2518990"/>
    <lineage>
        <taxon>Bacteria</taxon>
        <taxon>Pseudomonadati</taxon>
        <taxon>Pseudomonadota</taxon>
        <taxon>Gammaproteobacteria</taxon>
        <taxon>Cellvibrionales</taxon>
        <taxon>Halieaceae</taxon>
        <taxon>Seongchinamella</taxon>
    </lineage>
</organism>
<comment type="caution">
    <text evidence="6">The sequence shown here is derived from an EMBL/GenBank/DDBJ whole genome shotgun (WGS) entry which is preliminary data.</text>
</comment>